<gene>
    <name evidence="2" type="primary">Hspa12a</name>
    <name evidence="2" type="ORF">CM83_30857</name>
</gene>
<organism evidence="2">
    <name type="scientific">Lygus hesperus</name>
    <name type="common">Western plant bug</name>
    <dbReference type="NCBI Taxonomy" id="30085"/>
    <lineage>
        <taxon>Eukaryota</taxon>
        <taxon>Metazoa</taxon>
        <taxon>Ecdysozoa</taxon>
        <taxon>Arthropoda</taxon>
        <taxon>Hexapoda</taxon>
        <taxon>Insecta</taxon>
        <taxon>Pterygota</taxon>
        <taxon>Neoptera</taxon>
        <taxon>Paraneoptera</taxon>
        <taxon>Hemiptera</taxon>
        <taxon>Heteroptera</taxon>
        <taxon>Panheteroptera</taxon>
        <taxon>Cimicomorpha</taxon>
        <taxon>Miridae</taxon>
        <taxon>Mirini</taxon>
        <taxon>Lygus</taxon>
    </lineage>
</organism>
<dbReference type="AlphaFoldDB" id="A0A0A9WCV3"/>
<reference evidence="2" key="2">
    <citation type="submission" date="2014-07" db="EMBL/GenBank/DDBJ databases">
        <authorList>
            <person name="Hull J."/>
        </authorList>
    </citation>
    <scope>NUCLEOTIDE SEQUENCE</scope>
</reference>
<feature type="region of interest" description="Disordered" evidence="1">
    <location>
        <begin position="46"/>
        <end position="67"/>
    </location>
</feature>
<dbReference type="Gene3D" id="3.30.420.40">
    <property type="match status" value="1"/>
</dbReference>
<evidence type="ECO:0000313" key="2">
    <source>
        <dbReference type="EMBL" id="JAG05594.1"/>
    </source>
</evidence>
<feature type="non-terminal residue" evidence="2">
    <location>
        <position position="1"/>
    </location>
</feature>
<proteinExistence type="predicted"/>
<dbReference type="PANTHER" id="PTHR14187:SF46">
    <property type="entry name" value="HEAT SHOCK 70 KDA PROTEIN 12A"/>
    <property type="match status" value="1"/>
</dbReference>
<sequence>QRSPQNFVTFRYPGYLLRESVGRILPIKGGGLVLCENGRLAASMDSGINGSSSGSASPTGSQSSSQPDTLVQAFNSQLCIMTPRMSPVGCSSDSSSLEAGRETDNLVEEVYIAKHSISKGVTYAVPMDKTCLYPPKPLQSLLSGKEENFLDEEFEEIDLNGRLVDSQVDKLMINVEKKEAGTAVSEPTKKINAVYDVVVSIDLGTTYSGYAYAYTRNQSDKQIHMMRQTEGGDRGLNNQKVPTVLLLTPEEKFHSFGFTARDFYHDLDSQEAKSWLYFDKFKMNLHNNMEVNRESQVMAANGRTLSALQVFAHSLRYLKSHVTKELADQGFRPTVRWVVTVPALWTQQAKQFVREAAYMADVGSPEHPESLLIALEPEAASICCRHLHFDQIIGIETGT</sequence>
<dbReference type="EMBL" id="GBHO01038010">
    <property type="protein sequence ID" value="JAG05594.1"/>
    <property type="molecule type" value="Transcribed_RNA"/>
</dbReference>
<dbReference type="PANTHER" id="PTHR14187">
    <property type="entry name" value="ALPHA KINASE/ELONGATION FACTOR 2 KINASE"/>
    <property type="match status" value="1"/>
</dbReference>
<accession>A0A0A9WCV3</accession>
<dbReference type="SUPFAM" id="SSF53067">
    <property type="entry name" value="Actin-like ATPase domain"/>
    <property type="match status" value="1"/>
</dbReference>
<protein>
    <submittedName>
        <fullName evidence="2">Heat shock 70 kDa protein 12A</fullName>
    </submittedName>
</protein>
<dbReference type="InterPro" id="IPR043129">
    <property type="entry name" value="ATPase_NBD"/>
</dbReference>
<keyword evidence="2" id="KW-0346">Stress response</keyword>
<name>A0A0A9WCV3_LYGHE</name>
<reference evidence="2" key="1">
    <citation type="journal article" date="2014" name="PLoS ONE">
        <title>Transcriptome-Based Identification of ABC Transporters in the Western Tarnished Plant Bug Lygus hesperus.</title>
        <authorList>
            <person name="Hull J.J."/>
            <person name="Chaney K."/>
            <person name="Geib S.M."/>
            <person name="Fabrick J.A."/>
            <person name="Brent C.S."/>
            <person name="Walsh D."/>
            <person name="Lavine L.C."/>
        </authorList>
    </citation>
    <scope>NUCLEOTIDE SEQUENCE</scope>
</reference>
<evidence type="ECO:0000256" key="1">
    <source>
        <dbReference type="SAM" id="MobiDB-lite"/>
    </source>
</evidence>
<feature type="compositionally biased region" description="Low complexity" evidence="1">
    <location>
        <begin position="46"/>
        <end position="65"/>
    </location>
</feature>